<dbReference type="RefSeq" id="WP_188705184.1">
    <property type="nucleotide sequence ID" value="NZ_BMLX01000004.1"/>
</dbReference>
<dbReference type="EMBL" id="BMLX01000004">
    <property type="protein sequence ID" value="GGP23012.1"/>
    <property type="molecule type" value="Genomic_DNA"/>
</dbReference>
<keyword evidence="1" id="KW-0472">Membrane</keyword>
<gene>
    <name evidence="2" type="ORF">GCM10010970_30120</name>
</gene>
<name>A0ABQ2PC20_9NEIS</name>
<dbReference type="Proteomes" id="UP000637267">
    <property type="component" value="Unassembled WGS sequence"/>
</dbReference>
<reference evidence="3" key="1">
    <citation type="journal article" date="2019" name="Int. J. Syst. Evol. Microbiol.">
        <title>The Global Catalogue of Microorganisms (GCM) 10K type strain sequencing project: providing services to taxonomists for standard genome sequencing and annotation.</title>
        <authorList>
            <consortium name="The Broad Institute Genomics Platform"/>
            <consortium name="The Broad Institute Genome Sequencing Center for Infectious Disease"/>
            <person name="Wu L."/>
            <person name="Ma J."/>
        </authorList>
    </citation>
    <scope>NUCLEOTIDE SEQUENCE [LARGE SCALE GENOMIC DNA]</scope>
    <source>
        <strain evidence="3">CGMCC 1.8859</strain>
    </source>
</reference>
<keyword evidence="1" id="KW-0812">Transmembrane</keyword>
<keyword evidence="1" id="KW-1133">Transmembrane helix</keyword>
<evidence type="ECO:0000256" key="1">
    <source>
        <dbReference type="SAM" id="Phobius"/>
    </source>
</evidence>
<keyword evidence="3" id="KW-1185">Reference proteome</keyword>
<accession>A0ABQ2PC20</accession>
<evidence type="ECO:0000313" key="2">
    <source>
        <dbReference type="EMBL" id="GGP23012.1"/>
    </source>
</evidence>
<proteinExistence type="predicted"/>
<sequence>MSEPYFLEIPDAWFLLDPLRSIAMVWIVVLLVVSIGILVLRHFWATKELHVEHQRNKTIWDNLNATLADLDAILKSAEPGMPASTTRVLRQAEHLLKKAQLAIDECSFTGQLLERTLLEIQGSVSSIRQLCEALNLPLAPSLQSASPPEPPVRG</sequence>
<organism evidence="2 3">
    <name type="scientific">Silvimonas iriomotensis</name>
    <dbReference type="NCBI Taxonomy" id="449662"/>
    <lineage>
        <taxon>Bacteria</taxon>
        <taxon>Pseudomonadati</taxon>
        <taxon>Pseudomonadota</taxon>
        <taxon>Betaproteobacteria</taxon>
        <taxon>Neisseriales</taxon>
        <taxon>Chitinibacteraceae</taxon>
        <taxon>Silvimonas</taxon>
    </lineage>
</organism>
<feature type="transmembrane region" description="Helical" evidence="1">
    <location>
        <begin position="20"/>
        <end position="40"/>
    </location>
</feature>
<comment type="caution">
    <text evidence="2">The sequence shown here is derived from an EMBL/GenBank/DDBJ whole genome shotgun (WGS) entry which is preliminary data.</text>
</comment>
<evidence type="ECO:0000313" key="3">
    <source>
        <dbReference type="Proteomes" id="UP000637267"/>
    </source>
</evidence>
<protein>
    <submittedName>
        <fullName evidence="2">Uncharacterized protein</fullName>
    </submittedName>
</protein>